<sequence>MYLESSTRGIGSVAFESPHPAPAATRILSAGLPHNIHNTGWDNYFSSTHNLEGLVGVTPCQKENHDGVVGLLFQFDDDHRECAGEVRLDSLGKSLDLRRDEGWALVFERRADARPYVSAIHLQHVGPDSDIVGYVNLTCSGELHWLWSPRQCYIMYEGQTSPQPVLWA</sequence>
<accession>A0A8K0WMD7</accession>
<dbReference type="EMBL" id="JAGPNK010000015">
    <property type="protein sequence ID" value="KAH7308585.1"/>
    <property type="molecule type" value="Genomic_DNA"/>
</dbReference>
<dbReference type="AlphaFoldDB" id="A0A8K0WMD7"/>
<evidence type="ECO:0000313" key="1">
    <source>
        <dbReference type="EMBL" id="KAH7308585.1"/>
    </source>
</evidence>
<protein>
    <submittedName>
        <fullName evidence="1">Uncharacterized protein</fullName>
    </submittedName>
</protein>
<dbReference type="Proteomes" id="UP000813444">
    <property type="component" value="Unassembled WGS sequence"/>
</dbReference>
<gene>
    <name evidence="1" type="ORF">B0I35DRAFT_98667</name>
</gene>
<reference evidence="1" key="1">
    <citation type="journal article" date="2021" name="Nat. Commun.">
        <title>Genetic determinants of endophytism in the Arabidopsis root mycobiome.</title>
        <authorList>
            <person name="Mesny F."/>
            <person name="Miyauchi S."/>
            <person name="Thiergart T."/>
            <person name="Pickel B."/>
            <person name="Atanasova L."/>
            <person name="Karlsson M."/>
            <person name="Huettel B."/>
            <person name="Barry K.W."/>
            <person name="Haridas S."/>
            <person name="Chen C."/>
            <person name="Bauer D."/>
            <person name="Andreopoulos W."/>
            <person name="Pangilinan J."/>
            <person name="LaButti K."/>
            <person name="Riley R."/>
            <person name="Lipzen A."/>
            <person name="Clum A."/>
            <person name="Drula E."/>
            <person name="Henrissat B."/>
            <person name="Kohler A."/>
            <person name="Grigoriev I.V."/>
            <person name="Martin F.M."/>
            <person name="Hacquard S."/>
        </authorList>
    </citation>
    <scope>NUCLEOTIDE SEQUENCE</scope>
    <source>
        <strain evidence="1">MPI-CAGE-CH-0235</strain>
    </source>
</reference>
<proteinExistence type="predicted"/>
<evidence type="ECO:0000313" key="2">
    <source>
        <dbReference type="Proteomes" id="UP000813444"/>
    </source>
</evidence>
<dbReference type="OrthoDB" id="5153231at2759"/>
<comment type="caution">
    <text evidence="1">The sequence shown here is derived from an EMBL/GenBank/DDBJ whole genome shotgun (WGS) entry which is preliminary data.</text>
</comment>
<name>A0A8K0WMD7_9HYPO</name>
<keyword evidence="2" id="KW-1185">Reference proteome</keyword>
<organism evidence="1 2">
    <name type="scientific">Stachybotrys elegans</name>
    <dbReference type="NCBI Taxonomy" id="80388"/>
    <lineage>
        <taxon>Eukaryota</taxon>
        <taxon>Fungi</taxon>
        <taxon>Dikarya</taxon>
        <taxon>Ascomycota</taxon>
        <taxon>Pezizomycotina</taxon>
        <taxon>Sordariomycetes</taxon>
        <taxon>Hypocreomycetidae</taxon>
        <taxon>Hypocreales</taxon>
        <taxon>Stachybotryaceae</taxon>
        <taxon>Stachybotrys</taxon>
    </lineage>
</organism>